<dbReference type="OrthoDB" id="5593278at2759"/>
<dbReference type="InterPro" id="IPR053720">
    <property type="entry name" value="Psm_Assembly_Chaperone"/>
</dbReference>
<name>A0A9P8ZZF9_9PEZI</name>
<comment type="caution">
    <text evidence="1">The sequence shown here is derived from an EMBL/GenBank/DDBJ whole genome shotgun (WGS) entry which is preliminary data.</text>
</comment>
<evidence type="ECO:0008006" key="3">
    <source>
        <dbReference type="Google" id="ProtNLM"/>
    </source>
</evidence>
<dbReference type="EMBL" id="JAGPXC010000003">
    <property type="protein sequence ID" value="KAH6654969.1"/>
    <property type="molecule type" value="Genomic_DNA"/>
</dbReference>
<accession>A0A9P8ZZF9</accession>
<dbReference type="PANTHER" id="PTHR31051">
    <property type="entry name" value="PROTEASOME ASSEMBLY CHAPERONE 3"/>
    <property type="match status" value="1"/>
</dbReference>
<dbReference type="RefSeq" id="XP_045959234.1">
    <property type="nucleotide sequence ID" value="XM_046107027.1"/>
</dbReference>
<dbReference type="GO" id="GO:0043248">
    <property type="term" value="P:proteasome assembly"/>
    <property type="evidence" value="ECO:0007669"/>
    <property type="project" value="InterPro"/>
</dbReference>
<protein>
    <recommendedName>
        <fullName evidence="3">Proteasome assembly chaperone 3</fullName>
    </recommendedName>
</protein>
<sequence>MENIEVKEDPFPASTRHAVGLVDGVETQASSTFFSDRIMVTLSQEGRLSQWIQVSLSAPSAATVDMALPDRSLLPLSHLTPKTLLGGGGEDRESSGQLYAVQIGSLIARRDSDEKRVLLVGLGLLKSKTDRESFFDVIELVQQIL</sequence>
<dbReference type="Proteomes" id="UP000758603">
    <property type="component" value="Unassembled WGS sequence"/>
</dbReference>
<organism evidence="1 2">
    <name type="scientific">Truncatella angustata</name>
    <dbReference type="NCBI Taxonomy" id="152316"/>
    <lineage>
        <taxon>Eukaryota</taxon>
        <taxon>Fungi</taxon>
        <taxon>Dikarya</taxon>
        <taxon>Ascomycota</taxon>
        <taxon>Pezizomycotina</taxon>
        <taxon>Sordariomycetes</taxon>
        <taxon>Xylariomycetidae</taxon>
        <taxon>Amphisphaeriales</taxon>
        <taxon>Sporocadaceae</taxon>
        <taxon>Truncatella</taxon>
    </lineage>
</organism>
<dbReference type="AlphaFoldDB" id="A0A9P8ZZF9"/>
<dbReference type="GeneID" id="70135918"/>
<dbReference type="PANTHER" id="PTHR31051:SF1">
    <property type="entry name" value="PROTEASOME ASSEMBLY CHAPERONE 3"/>
    <property type="match status" value="1"/>
</dbReference>
<dbReference type="InterPro" id="IPR018788">
    <property type="entry name" value="Proteasome_assmbl_chp_3"/>
</dbReference>
<evidence type="ECO:0000313" key="2">
    <source>
        <dbReference type="Proteomes" id="UP000758603"/>
    </source>
</evidence>
<keyword evidence="2" id="KW-1185">Reference proteome</keyword>
<proteinExistence type="predicted"/>
<gene>
    <name evidence="1" type="ORF">BKA67DRAFT_656939</name>
</gene>
<dbReference type="Gene3D" id="3.30.230.90">
    <property type="match status" value="1"/>
</dbReference>
<evidence type="ECO:0000313" key="1">
    <source>
        <dbReference type="EMBL" id="KAH6654969.1"/>
    </source>
</evidence>
<reference evidence="1" key="1">
    <citation type="journal article" date="2021" name="Nat. Commun.">
        <title>Genetic determinants of endophytism in the Arabidopsis root mycobiome.</title>
        <authorList>
            <person name="Mesny F."/>
            <person name="Miyauchi S."/>
            <person name="Thiergart T."/>
            <person name="Pickel B."/>
            <person name="Atanasova L."/>
            <person name="Karlsson M."/>
            <person name="Huettel B."/>
            <person name="Barry K.W."/>
            <person name="Haridas S."/>
            <person name="Chen C."/>
            <person name="Bauer D."/>
            <person name="Andreopoulos W."/>
            <person name="Pangilinan J."/>
            <person name="LaButti K."/>
            <person name="Riley R."/>
            <person name="Lipzen A."/>
            <person name="Clum A."/>
            <person name="Drula E."/>
            <person name="Henrissat B."/>
            <person name="Kohler A."/>
            <person name="Grigoriev I.V."/>
            <person name="Martin F.M."/>
            <person name="Hacquard S."/>
        </authorList>
    </citation>
    <scope>NUCLEOTIDE SEQUENCE</scope>
    <source>
        <strain evidence="1">MPI-SDFR-AT-0073</strain>
    </source>
</reference>